<dbReference type="NCBIfam" id="TIGR00254">
    <property type="entry name" value="GGDEF"/>
    <property type="match status" value="1"/>
</dbReference>
<dbReference type="RefSeq" id="WP_102644390.1">
    <property type="nucleotide sequence ID" value="NZ_PNYA01000004.1"/>
</dbReference>
<name>A0A2N7VXY5_9BURK</name>
<dbReference type="InterPro" id="IPR029016">
    <property type="entry name" value="GAF-like_dom_sf"/>
</dbReference>
<dbReference type="SMART" id="SM00267">
    <property type="entry name" value="GGDEF"/>
    <property type="match status" value="1"/>
</dbReference>
<dbReference type="SUPFAM" id="SSF55781">
    <property type="entry name" value="GAF domain-like"/>
    <property type="match status" value="1"/>
</dbReference>
<keyword evidence="3" id="KW-1185">Reference proteome</keyword>
<comment type="caution">
    <text evidence="2">The sequence shown here is derived from an EMBL/GenBank/DDBJ whole genome shotgun (WGS) entry which is preliminary data.</text>
</comment>
<dbReference type="OrthoDB" id="5571399at2"/>
<dbReference type="PROSITE" id="PS50887">
    <property type="entry name" value="GGDEF"/>
    <property type="match status" value="1"/>
</dbReference>
<dbReference type="InterPro" id="IPR003018">
    <property type="entry name" value="GAF"/>
</dbReference>
<dbReference type="CDD" id="cd01949">
    <property type="entry name" value="GGDEF"/>
    <property type="match status" value="1"/>
</dbReference>
<dbReference type="Pfam" id="PF01590">
    <property type="entry name" value="GAF"/>
    <property type="match status" value="1"/>
</dbReference>
<dbReference type="Proteomes" id="UP000235616">
    <property type="component" value="Unassembled WGS sequence"/>
</dbReference>
<dbReference type="InterPro" id="IPR029787">
    <property type="entry name" value="Nucleotide_cyclase"/>
</dbReference>
<dbReference type="PANTHER" id="PTHR43102:SF2">
    <property type="entry name" value="GAF DOMAIN-CONTAINING PROTEIN"/>
    <property type="match status" value="1"/>
</dbReference>
<feature type="domain" description="GGDEF" evidence="1">
    <location>
        <begin position="194"/>
        <end position="327"/>
    </location>
</feature>
<dbReference type="Pfam" id="PF00990">
    <property type="entry name" value="GGDEF"/>
    <property type="match status" value="1"/>
</dbReference>
<proteinExistence type="predicted"/>
<evidence type="ECO:0000313" key="2">
    <source>
        <dbReference type="EMBL" id="PMS21990.1"/>
    </source>
</evidence>
<organism evidence="2 3">
    <name type="scientific">Trinickia dabaoshanensis</name>
    <dbReference type="NCBI Taxonomy" id="564714"/>
    <lineage>
        <taxon>Bacteria</taxon>
        <taxon>Pseudomonadati</taxon>
        <taxon>Pseudomonadota</taxon>
        <taxon>Betaproteobacteria</taxon>
        <taxon>Burkholderiales</taxon>
        <taxon>Burkholderiaceae</taxon>
        <taxon>Trinickia</taxon>
    </lineage>
</organism>
<evidence type="ECO:0000313" key="3">
    <source>
        <dbReference type="Proteomes" id="UP000235616"/>
    </source>
</evidence>
<accession>A0A2N7VXY5</accession>
<sequence length="334" mass="36785">MDIPAHGSNEAARIALLRSLNILDTPPDERFDRLTRLAKRLFDVPIATVSLVDTDRQWFKSCIGLSVEETPRDISFCAHTILDDDLLVVDDAQLDPRFADSPLVTGDLGIRFYAGCPLTLNKSLRVGAFCIVDKKPRKLDATERELLRDLARIAERELEVLQLAATDDLTGLSNRRGFEALGHHVLALTKRARSRASLLFFDLNGFKQINDVYGHAEGDRALVGFAGVLRGALRETDVLARLGGDEFVALVAGAQAGDEAQIIDRVRLGVARYNRDNRRGYDLKFSVGYAPCGTQDDTSIAELIDIADHAMYANKRAAREKSPRSEASALVPAQ</sequence>
<dbReference type="InterPro" id="IPR000160">
    <property type="entry name" value="GGDEF_dom"/>
</dbReference>
<dbReference type="Gene3D" id="3.30.450.40">
    <property type="match status" value="1"/>
</dbReference>
<dbReference type="InterPro" id="IPR043128">
    <property type="entry name" value="Rev_trsase/Diguanyl_cyclase"/>
</dbReference>
<dbReference type="Gene3D" id="3.30.70.270">
    <property type="match status" value="1"/>
</dbReference>
<evidence type="ECO:0000259" key="1">
    <source>
        <dbReference type="PROSITE" id="PS50887"/>
    </source>
</evidence>
<gene>
    <name evidence="2" type="ORF">C0Z18_05545</name>
</gene>
<dbReference type="SMART" id="SM00065">
    <property type="entry name" value="GAF"/>
    <property type="match status" value="1"/>
</dbReference>
<dbReference type="PANTHER" id="PTHR43102">
    <property type="entry name" value="SLR1143 PROTEIN"/>
    <property type="match status" value="1"/>
</dbReference>
<dbReference type="EMBL" id="PNYA01000004">
    <property type="protein sequence ID" value="PMS21990.1"/>
    <property type="molecule type" value="Genomic_DNA"/>
</dbReference>
<reference evidence="2 3" key="1">
    <citation type="submission" date="2018-01" db="EMBL/GenBank/DDBJ databases">
        <title>Whole genome analyses suggest that Burkholderia sensu lato contains two further novel genera in the rhizoxinica-symbiotica group Mycetohabitans gen. nov., and Trinickia gen. nov.: implications for the evolution of diazotrophy and nodulation in the Burkholderiaceae.</title>
        <authorList>
            <person name="Estrada-de los Santos P."/>
            <person name="Palmer M."/>
            <person name="Chavez-Ramirez B."/>
            <person name="Beukes C."/>
            <person name="Steenkamp E.T."/>
            <person name="Hirsch A.M."/>
            <person name="Manyaka P."/>
            <person name="Maluk M."/>
            <person name="Lafos M."/>
            <person name="Crook M."/>
            <person name="Gross E."/>
            <person name="Simon M.F."/>
            <person name="Bueno dos Reis Junior F."/>
            <person name="Poole P.S."/>
            <person name="Venter S.N."/>
            <person name="James E.K."/>
        </authorList>
    </citation>
    <scope>NUCLEOTIDE SEQUENCE [LARGE SCALE GENOMIC DNA]</scope>
    <source>
        <strain evidence="2 3">GIMN1.004</strain>
    </source>
</reference>
<dbReference type="AlphaFoldDB" id="A0A2N7VXY5"/>
<protein>
    <submittedName>
        <fullName evidence="2">GGDEF domain-containing protein</fullName>
    </submittedName>
</protein>
<dbReference type="SUPFAM" id="SSF55073">
    <property type="entry name" value="Nucleotide cyclase"/>
    <property type="match status" value="1"/>
</dbReference>